<dbReference type="AlphaFoldDB" id="A0A9D5HYY2"/>
<proteinExistence type="predicted"/>
<gene>
    <name evidence="1" type="ORF">OJ253_382</name>
</gene>
<organism evidence="1">
    <name type="scientific">Cryptosporidium canis</name>
    <dbReference type="NCBI Taxonomy" id="195482"/>
    <lineage>
        <taxon>Eukaryota</taxon>
        <taxon>Sar</taxon>
        <taxon>Alveolata</taxon>
        <taxon>Apicomplexa</taxon>
        <taxon>Conoidasida</taxon>
        <taxon>Coccidia</taxon>
        <taxon>Eucoccidiorida</taxon>
        <taxon>Eimeriorina</taxon>
        <taxon>Cryptosporidiidae</taxon>
        <taxon>Cryptosporidium</taxon>
    </lineage>
</organism>
<reference evidence="1" key="1">
    <citation type="submission" date="2022-10" db="EMBL/GenBank/DDBJ databases">
        <title>Adaptive evolution leads to modifications in subtelomeric GC content in a zoonotic Cryptosporidium species.</title>
        <authorList>
            <person name="Li J."/>
            <person name="Feng Y."/>
            <person name="Xiao L."/>
        </authorList>
    </citation>
    <scope>NUCLEOTIDE SEQUENCE</scope>
    <source>
        <strain evidence="1">33844</strain>
    </source>
</reference>
<protein>
    <submittedName>
        <fullName evidence="1">Uncharacterized protein</fullName>
    </submittedName>
</protein>
<sequence length="68" mass="7734">MLLVYIDSNFNQTRAALSSLESGLSSSIFENRSALKELSTQVEEIERRVSLRTDYLEKMISESRVGSF</sequence>
<name>A0A9D5HYY2_9CRYT</name>
<comment type="caution">
    <text evidence="1">The sequence shown here is derived from an EMBL/GenBank/DDBJ whole genome shotgun (WGS) entry which is preliminary data.</text>
</comment>
<dbReference type="Proteomes" id="UP001067231">
    <property type="component" value="Unassembled WGS sequence"/>
</dbReference>
<dbReference type="OrthoDB" id="344289at2759"/>
<dbReference type="EMBL" id="JAPCXC010000004">
    <property type="protein sequence ID" value="KAJ1612997.1"/>
    <property type="molecule type" value="Genomic_DNA"/>
</dbReference>
<evidence type="ECO:0000313" key="1">
    <source>
        <dbReference type="EMBL" id="KAJ1612997.1"/>
    </source>
</evidence>
<accession>A0A9D5HYY2</accession>